<organism evidence="2 3">
    <name type="scientific">Acer yangbiense</name>
    <dbReference type="NCBI Taxonomy" id="1000413"/>
    <lineage>
        <taxon>Eukaryota</taxon>
        <taxon>Viridiplantae</taxon>
        <taxon>Streptophyta</taxon>
        <taxon>Embryophyta</taxon>
        <taxon>Tracheophyta</taxon>
        <taxon>Spermatophyta</taxon>
        <taxon>Magnoliopsida</taxon>
        <taxon>eudicotyledons</taxon>
        <taxon>Gunneridae</taxon>
        <taxon>Pentapetalae</taxon>
        <taxon>rosids</taxon>
        <taxon>malvids</taxon>
        <taxon>Sapindales</taxon>
        <taxon>Sapindaceae</taxon>
        <taxon>Hippocastanoideae</taxon>
        <taxon>Acereae</taxon>
        <taxon>Acer</taxon>
    </lineage>
</organism>
<dbReference type="EMBL" id="VAHF01000001">
    <property type="protein sequence ID" value="TXG72360.1"/>
    <property type="molecule type" value="Genomic_DNA"/>
</dbReference>
<gene>
    <name evidence="1" type="ORF">EZV62_000939</name>
    <name evidence="2" type="ORF">EZV62_000946</name>
</gene>
<sequence>MLNITKLEFVALDISGDNYLSWIFDAEIHLDAKNLGETIKEKNEASSHDHARAMIFLRHHLHEGLKSEYLTVKNPFELWANLKERFNHQKTVILPNAHYAWMHLRLQDFKSVREYNSSLFKIVSQLKLHGETITK</sequence>
<accession>A0A5C7ISP5</accession>
<dbReference type="OrthoDB" id="1737433at2759"/>
<dbReference type="AlphaFoldDB" id="A0A5C7ISP5"/>
<evidence type="ECO:0000313" key="2">
    <source>
        <dbReference type="EMBL" id="TXG72367.1"/>
    </source>
</evidence>
<reference evidence="3" key="1">
    <citation type="journal article" date="2019" name="Gigascience">
        <title>De novo genome assembly of the endangered Acer yangbiense, a plant species with extremely small populations endemic to Yunnan Province, China.</title>
        <authorList>
            <person name="Yang J."/>
            <person name="Wariss H.M."/>
            <person name="Tao L."/>
            <person name="Zhang R."/>
            <person name="Yun Q."/>
            <person name="Hollingsworth P."/>
            <person name="Dao Z."/>
            <person name="Luo G."/>
            <person name="Guo H."/>
            <person name="Ma Y."/>
            <person name="Sun W."/>
        </authorList>
    </citation>
    <scope>NUCLEOTIDE SEQUENCE [LARGE SCALE GENOMIC DNA]</scope>
    <source>
        <strain evidence="3">cv. Malutang</strain>
    </source>
</reference>
<proteinExistence type="predicted"/>
<evidence type="ECO:0000313" key="1">
    <source>
        <dbReference type="EMBL" id="TXG72360.1"/>
    </source>
</evidence>
<evidence type="ECO:0008006" key="4">
    <source>
        <dbReference type="Google" id="ProtNLM"/>
    </source>
</evidence>
<reference evidence="2" key="2">
    <citation type="submission" date="2019-05" db="EMBL/GenBank/DDBJ databases">
        <authorList>
            <person name="Zhang R."/>
        </authorList>
    </citation>
    <scope>NUCLEOTIDE SEQUENCE [LARGE SCALE GENOMIC DNA]</scope>
    <source>
        <strain evidence="2">Malutang-1-2009seedling</strain>
        <tissue evidence="2">Leaf</tissue>
    </source>
</reference>
<keyword evidence="3" id="KW-1185">Reference proteome</keyword>
<comment type="caution">
    <text evidence="2">The sequence shown here is derived from an EMBL/GenBank/DDBJ whole genome shotgun (WGS) entry which is preliminary data.</text>
</comment>
<dbReference type="Proteomes" id="UP000323000">
    <property type="component" value="Chromosome 1"/>
</dbReference>
<evidence type="ECO:0000313" key="3">
    <source>
        <dbReference type="Proteomes" id="UP000323000"/>
    </source>
</evidence>
<dbReference type="PANTHER" id="PTHR33325">
    <property type="entry name" value="ZINC FINGER, CCHC-TYPE-RELATED"/>
    <property type="match status" value="1"/>
</dbReference>
<dbReference type="EMBL" id="VAHF01000001">
    <property type="protein sequence ID" value="TXG72367.1"/>
    <property type="molecule type" value="Genomic_DNA"/>
</dbReference>
<protein>
    <recommendedName>
        <fullName evidence="4">Retrotransposon gag domain-containing protein</fullName>
    </recommendedName>
</protein>
<dbReference type="PANTHER" id="PTHR33325:SF11">
    <property type="entry name" value="COLD SHOCK DOMAIN-CONTAINING PROTEIN 4-LIKE"/>
    <property type="match status" value="1"/>
</dbReference>
<name>A0A5C7ISP5_9ROSI</name>